<dbReference type="InterPro" id="IPR017500">
    <property type="entry name" value="Phage_infect_YhgE_N"/>
</dbReference>
<feature type="transmembrane region" description="Helical" evidence="5">
    <location>
        <begin position="635"/>
        <end position="655"/>
    </location>
</feature>
<accession>A0A7G5BXU6</accession>
<reference evidence="7 8" key="1">
    <citation type="submission" date="2019-07" db="EMBL/GenBank/DDBJ databases">
        <authorList>
            <person name="Kim J.K."/>
            <person name="Cheong H.-M."/>
            <person name="Choi Y."/>
            <person name="Hwang K.J."/>
            <person name="Lee S."/>
            <person name="Choi C."/>
        </authorList>
    </citation>
    <scope>NUCLEOTIDE SEQUENCE [LARGE SCALE GENOMIC DNA]</scope>
    <source>
        <strain evidence="7 8">KS 22</strain>
    </source>
</reference>
<evidence type="ECO:0000256" key="1">
    <source>
        <dbReference type="ARBA" id="ARBA00004141"/>
    </source>
</evidence>
<dbReference type="NCBIfam" id="TIGR03062">
    <property type="entry name" value="pip_yhgE_Cterm"/>
    <property type="match status" value="1"/>
</dbReference>
<keyword evidence="3 5" id="KW-1133">Transmembrane helix</keyword>
<sequence length="673" mass="71241">MKGIKQFVKEMAGIGRNKKALIQVVAILTVPVMYCGMFLGAFWDPYGKMDDLPVAVVNSDQGTVYEGESMHIGDDFIGKLQESKNFNYSFVSKEEAQAGLKDNTYYMAIEIPEDFSEKTTTLTSEQPTPARIVFMPNESYNFLAAQIGNTAVEKMKSELSKEVTKAYTHTVFDQVQTLADGLSQASDGATEIASGTDKAKDGVDLIKENLNKLASGTLSMQGGVDKLLAGSSKLENGIADLEQGSGSLATGLSQLSDAGGKLEQGAMQAKQGASQLAAGLSQSANGAMKLEAGAKGVAEGLEQYVQAHPELKDDAAIQQLLAASKQVAGGVGEAKKGQDQLLAGATKLSGGMEQLADGWVQFGDQLEKASAGGAKAAAGAKQLHAGATELKQGLGSLSEGVGVLVDGSGKLDEGATELKQGLVKLTDGTGELSGKLSDAAQKTSGLNSGDAVVDMFASPVDLDVVKQNEVPNYGTGFAPYFISLGLFVGALLLTIVYTVREPAVKPASGWSWFVGKLLTMVTIGTVQAVIADLVLLYGLGMEVRSLPLFFLFTIVTSITFMALIQFLVTVLQHPGRFVAIVILIFQLTSSAGTFPMELIPSWLQQAGLWLPMTYSVSGLKAVISSGDYSFMWDNAWILLGFAGLFMALTLVYFVIAYRKEYASSREQDQVLPA</sequence>
<dbReference type="PANTHER" id="PTHR43077:SF5">
    <property type="entry name" value="PHAGE INFECTION PROTEIN"/>
    <property type="match status" value="1"/>
</dbReference>
<feature type="transmembrane region" description="Helical" evidence="5">
    <location>
        <begin position="577"/>
        <end position="596"/>
    </location>
</feature>
<dbReference type="NCBIfam" id="TIGR03061">
    <property type="entry name" value="pip_yhgE_Nterm"/>
    <property type="match status" value="1"/>
</dbReference>
<evidence type="ECO:0000256" key="5">
    <source>
        <dbReference type="SAM" id="Phobius"/>
    </source>
</evidence>
<feature type="transmembrane region" description="Helical" evidence="5">
    <location>
        <begin position="477"/>
        <end position="497"/>
    </location>
</feature>
<evidence type="ECO:0000256" key="2">
    <source>
        <dbReference type="ARBA" id="ARBA00022692"/>
    </source>
</evidence>
<dbReference type="Gene3D" id="1.10.287.950">
    <property type="entry name" value="Methyl-accepting chemotaxis protein"/>
    <property type="match status" value="1"/>
</dbReference>
<feature type="transmembrane region" description="Helical" evidence="5">
    <location>
        <begin position="546"/>
        <end position="570"/>
    </location>
</feature>
<dbReference type="InterPro" id="IPR023908">
    <property type="entry name" value="xxxLxxG_rpt"/>
</dbReference>
<feature type="domain" description="ABC-2 type transporter transmembrane" evidence="6">
    <location>
        <begin position="27"/>
        <end position="159"/>
    </location>
</feature>
<dbReference type="NCBIfam" id="TIGR03057">
    <property type="entry name" value="xxxLxxG_by_4"/>
    <property type="match status" value="2"/>
</dbReference>
<proteinExistence type="predicted"/>
<keyword evidence="2 5" id="KW-0812">Transmembrane</keyword>
<feature type="transmembrane region" description="Helical" evidence="5">
    <location>
        <begin position="20"/>
        <end position="43"/>
    </location>
</feature>
<dbReference type="RefSeq" id="WP_182303118.1">
    <property type="nucleotide sequence ID" value="NZ_CP041969.1"/>
</dbReference>
<dbReference type="GO" id="GO:0140359">
    <property type="term" value="F:ABC-type transporter activity"/>
    <property type="evidence" value="ECO:0007669"/>
    <property type="project" value="InterPro"/>
</dbReference>
<dbReference type="InterPro" id="IPR051328">
    <property type="entry name" value="T7SS_ABC-Transporter"/>
</dbReference>
<keyword evidence="4 5" id="KW-0472">Membrane</keyword>
<gene>
    <name evidence="7" type="ORF">FPL14_11735</name>
</gene>
<evidence type="ECO:0000256" key="3">
    <source>
        <dbReference type="ARBA" id="ARBA00022989"/>
    </source>
</evidence>
<evidence type="ECO:0000313" key="8">
    <source>
        <dbReference type="Proteomes" id="UP000515679"/>
    </source>
</evidence>
<dbReference type="GO" id="GO:0016020">
    <property type="term" value="C:membrane"/>
    <property type="evidence" value="ECO:0007669"/>
    <property type="project" value="UniProtKB-SubCell"/>
</dbReference>
<dbReference type="EMBL" id="CP041969">
    <property type="protein sequence ID" value="QMV41780.1"/>
    <property type="molecule type" value="Genomic_DNA"/>
</dbReference>
<evidence type="ECO:0000259" key="6">
    <source>
        <dbReference type="Pfam" id="PF12698"/>
    </source>
</evidence>
<keyword evidence="8" id="KW-1185">Reference proteome</keyword>
<feature type="domain" description="ABC-2 type transporter transmembrane" evidence="6">
    <location>
        <begin position="457"/>
        <end position="650"/>
    </location>
</feature>
<dbReference type="KEGG" id="cchl:FPL14_11735"/>
<protein>
    <submittedName>
        <fullName evidence="7">YhgE/Pip domain-containing protein</fullName>
    </submittedName>
</protein>
<organism evidence="7 8">
    <name type="scientific">Cohnella cholangitidis</name>
    <dbReference type="NCBI Taxonomy" id="2598458"/>
    <lineage>
        <taxon>Bacteria</taxon>
        <taxon>Bacillati</taxon>
        <taxon>Bacillota</taxon>
        <taxon>Bacilli</taxon>
        <taxon>Bacillales</taxon>
        <taxon>Paenibacillaceae</taxon>
        <taxon>Cohnella</taxon>
    </lineage>
</organism>
<comment type="subcellular location">
    <subcellularLocation>
        <location evidence="1">Membrane</location>
        <topology evidence="1">Multi-pass membrane protein</topology>
    </subcellularLocation>
</comment>
<evidence type="ECO:0000256" key="4">
    <source>
        <dbReference type="ARBA" id="ARBA00023136"/>
    </source>
</evidence>
<dbReference type="Pfam" id="PF12698">
    <property type="entry name" value="ABC2_membrane_3"/>
    <property type="match status" value="2"/>
</dbReference>
<dbReference type="PANTHER" id="PTHR43077">
    <property type="entry name" value="TRANSPORT PERMEASE YVFS-RELATED"/>
    <property type="match status" value="1"/>
</dbReference>
<dbReference type="AlphaFoldDB" id="A0A7G5BXU6"/>
<dbReference type="InterPro" id="IPR017501">
    <property type="entry name" value="Phage_infect_YhgE_C"/>
</dbReference>
<evidence type="ECO:0000313" key="7">
    <source>
        <dbReference type="EMBL" id="QMV41780.1"/>
    </source>
</evidence>
<name>A0A7G5BXU6_9BACL</name>
<feature type="transmembrane region" description="Helical" evidence="5">
    <location>
        <begin position="517"/>
        <end position="540"/>
    </location>
</feature>
<dbReference type="InterPro" id="IPR013525">
    <property type="entry name" value="ABC2_TM"/>
</dbReference>
<dbReference type="Gene3D" id="3.40.1710.10">
    <property type="entry name" value="abc type-2 transporter like domain"/>
    <property type="match status" value="1"/>
</dbReference>
<dbReference type="Proteomes" id="UP000515679">
    <property type="component" value="Chromosome"/>
</dbReference>